<dbReference type="KEGG" id="aqu:100638382"/>
<dbReference type="InterPro" id="IPR011989">
    <property type="entry name" value="ARM-like"/>
</dbReference>
<evidence type="ECO:0000259" key="12">
    <source>
        <dbReference type="Pfam" id="PF12717"/>
    </source>
</evidence>
<feature type="domain" description="Condensin complex subunit 1 N-terminal" evidence="13">
    <location>
        <begin position="83"/>
        <end position="234"/>
    </location>
</feature>
<feature type="compositionally biased region" description="Basic residues" evidence="11">
    <location>
        <begin position="847"/>
        <end position="857"/>
    </location>
</feature>
<keyword evidence="7 10" id="KW-0226">DNA condensation</keyword>
<dbReference type="EnsemblMetazoa" id="XM_019994632.1">
    <property type="protein sequence ID" value="XP_019850191.1"/>
    <property type="gene ID" value="LOC100638382"/>
</dbReference>
<evidence type="ECO:0000256" key="11">
    <source>
        <dbReference type="SAM" id="MobiDB-lite"/>
    </source>
</evidence>
<dbReference type="InterPro" id="IPR007673">
    <property type="entry name" value="Condensin_cplx_su1"/>
</dbReference>
<dbReference type="AlphaFoldDB" id="A0A1X7V9Q3"/>
<feature type="region of interest" description="Disordered" evidence="11">
    <location>
        <begin position="1186"/>
        <end position="1278"/>
    </location>
</feature>
<dbReference type="PANTHER" id="PTHR14222:SF2">
    <property type="entry name" value="CONDENSIN COMPLEX SUBUNIT 1"/>
    <property type="match status" value="1"/>
</dbReference>
<reference evidence="15" key="1">
    <citation type="journal article" date="2010" name="Nature">
        <title>The Amphimedon queenslandica genome and the evolution of animal complexity.</title>
        <authorList>
            <person name="Srivastava M."/>
            <person name="Simakov O."/>
            <person name="Chapman J."/>
            <person name="Fahey B."/>
            <person name="Gauthier M.E."/>
            <person name="Mitros T."/>
            <person name="Richards G.S."/>
            <person name="Conaco C."/>
            <person name="Dacre M."/>
            <person name="Hellsten U."/>
            <person name="Larroux C."/>
            <person name="Putnam N.H."/>
            <person name="Stanke M."/>
            <person name="Adamska M."/>
            <person name="Darling A."/>
            <person name="Degnan S.M."/>
            <person name="Oakley T.H."/>
            <person name="Plachetzki D.C."/>
            <person name="Zhai Y."/>
            <person name="Adamski M."/>
            <person name="Calcino A."/>
            <person name="Cummins S.F."/>
            <person name="Goodstein D.M."/>
            <person name="Harris C."/>
            <person name="Jackson D.J."/>
            <person name="Leys S.P."/>
            <person name="Shu S."/>
            <person name="Woodcroft B.J."/>
            <person name="Vervoort M."/>
            <person name="Kosik K.S."/>
            <person name="Manning G."/>
            <person name="Degnan B.M."/>
            <person name="Rokhsar D.S."/>
        </authorList>
    </citation>
    <scope>NUCLEOTIDE SEQUENCE [LARGE SCALE GENOMIC DNA]</scope>
</reference>
<evidence type="ECO:0000256" key="1">
    <source>
        <dbReference type="ARBA" id="ARBA00004123"/>
    </source>
</evidence>
<comment type="similarity">
    <text evidence="3 10">Belongs to the CND1 (condensin subunit 1) family.</text>
</comment>
<dbReference type="Proteomes" id="UP000007879">
    <property type="component" value="Unassembled WGS sequence"/>
</dbReference>
<evidence type="ECO:0000256" key="5">
    <source>
        <dbReference type="ARBA" id="ARBA00022618"/>
    </source>
</evidence>
<evidence type="ECO:0000256" key="8">
    <source>
        <dbReference type="ARBA" id="ARBA00023242"/>
    </source>
</evidence>
<dbReference type="GO" id="GO:0010032">
    <property type="term" value="P:meiotic chromosome condensation"/>
    <property type="evidence" value="ECO:0007669"/>
    <property type="project" value="TreeGrafter"/>
</dbReference>
<evidence type="ECO:0000313" key="15">
    <source>
        <dbReference type="Proteomes" id="UP000007879"/>
    </source>
</evidence>
<reference evidence="14" key="2">
    <citation type="submission" date="2017-05" db="UniProtKB">
        <authorList>
            <consortium name="EnsemblMetazoa"/>
        </authorList>
    </citation>
    <scope>IDENTIFICATION</scope>
</reference>
<gene>
    <name evidence="14" type="primary">100638382</name>
</gene>
<comment type="function">
    <text evidence="10">Regulatory subunit of the condensin complex, a complex required for conversion of interphase chromatin into mitotic-like condense chromosomes. The condensin complex probably introduces positive supercoils into relaxed DNA in the presence of type I topoisomerases and converts nicked DNA into positive knotted forms in the presence of type II topoisomerases.</text>
</comment>
<feature type="compositionally biased region" description="Basic and acidic residues" evidence="11">
    <location>
        <begin position="462"/>
        <end position="491"/>
    </location>
</feature>
<dbReference type="InterPro" id="IPR026971">
    <property type="entry name" value="CND1/NCAPD3"/>
</dbReference>
<protein>
    <recommendedName>
        <fullName evidence="10">Condensin complex subunit 1</fullName>
    </recommendedName>
</protein>
<sequence>MEFCIPLSRDELLPSKDGGRGDGYTVRDLLTSQELTSRIDECQSLFAEGGVSAITESFDTLYNVLHHFSSIAQTVREHYWNIVIEALVDACRIAVNVVSIETVDKPMQRSIIKMLVYIVCQFIDEFESLVINKETMTITKNRKTKKSSANDDRCGLMWEGERERVLVTLTQFLDQDLTQFWDPPAPEMLEDITNLVVGVCCKMLENPSVCRVKDLRGPIGSLLGLIAKKYNQKQNVSLKLVQLVQATDHCVSAVSGVIKLIIDEYDIHSLVTDIIKLITDIDPQDMSIDSSGTKNYSSFLVELSGLVAADMLPSIEPLLLHLEGESYIMRNAVLTAFGEIIVSSLTGSEISMESRNTRNLLLERLTDHIHDVNAFVRSKCLQIWQELFQNGAVPLTHQKGLLALVRGRVKDKSSIVRKNSLQLLTIFITHNPYGPNLSIGRFKKDLSGEEDKLKGMLPSKYLNREREGEMEGGEREGESGEDGKEDGKEDIENGDEADSAEVESHKVEVAKQMAVVQYHRDALDFVEEISKCLPVSAQLLGSKLNTDVSESLQFLAAAVQFELPDSQQYIKKSLVLSWSLEQSIKDLLISVYVRLYLTPPDSCPPGSSSSYIASNLIALLDTPTLTLGDLSSLQQLINLLIKAGHIPKPVLGILWDVFSGSFPGSSPANSLNALILLTMMGETERESIQANVLLLLEYGLKIDNLIKAKWSCIALQKLSGCGHGLRYLPTHEIFVKISELLLATFESHSTYHWSPLAEQAIILIYALADGPDLIMGRIIKGMASRLFGGGACSKTTPTESIDEDSVGGFVIPSSISSLALSRFFYVLGQTAKQFLIHLEVSVSKERKRRRTDKKRAKTKEDNEVKEDDNDDIGLSGATEDDVESELFKKVCDTEVCGSGLLGSLLPLLVTVVTKPGVYASRELQSSATLSLSKFMLLSSRLCDKYLRLLFSLLENSPDPVVRSNIIISLGDMTIRYPNLIEPWTPHLYSRLRDPVYEVRLNSVVVLTHLILNDMVKVKGQISEMALCLEDSETRIIDRTKLFFHELSQKGNALYNIIPDIISHLSDPVNASNVTPDTFRNIMKYLLSFVKKERQSEGLVEKLCHRFRATRTEQQSRDLAFCLSQLNVNERGLRKLHENLPCYQGLLSDTEVYNSLLTAVSKGKKLAKGDKKPMYEEFETKLADIHHKGSETDENIPPETPSALNKEAGVPGSTAKRAGRVSLLTPSAYNPLEDSITGPTLSSARRTGLTSLKKDTTKKSSRKGRRKKVCVIAPDSDED</sequence>
<feature type="region of interest" description="Disordered" evidence="11">
    <location>
        <begin position="847"/>
        <end position="877"/>
    </location>
</feature>
<keyword evidence="6 10" id="KW-0498">Mitosis</keyword>
<keyword evidence="9 10" id="KW-0131">Cell cycle</keyword>
<dbReference type="InterPro" id="IPR016024">
    <property type="entry name" value="ARM-type_fold"/>
</dbReference>
<dbReference type="GO" id="GO:0051301">
    <property type="term" value="P:cell division"/>
    <property type="evidence" value="ECO:0007669"/>
    <property type="project" value="UniProtKB-KW"/>
</dbReference>
<feature type="domain" description="Condensin complex subunit 1 C-terminal" evidence="12">
    <location>
        <begin position="960"/>
        <end position="1123"/>
    </location>
</feature>
<dbReference type="Pfam" id="PF12922">
    <property type="entry name" value="Cnd1_N"/>
    <property type="match status" value="1"/>
</dbReference>
<dbReference type="EnsemblMetazoa" id="Aqu2.1.36247_001">
    <property type="protein sequence ID" value="Aqu2.1.36247_001"/>
    <property type="gene ID" value="Aqu2.1.36247"/>
</dbReference>
<dbReference type="InterPro" id="IPR024324">
    <property type="entry name" value="Condensin_cplx_su1_N"/>
</dbReference>
<dbReference type="GO" id="GO:0000796">
    <property type="term" value="C:condensin complex"/>
    <property type="evidence" value="ECO:0007669"/>
    <property type="project" value="TreeGrafter"/>
</dbReference>
<evidence type="ECO:0000256" key="10">
    <source>
        <dbReference type="PIRNR" id="PIRNR017127"/>
    </source>
</evidence>
<accession>A0A1X7V9Q3</accession>
<evidence type="ECO:0000259" key="13">
    <source>
        <dbReference type="Pfam" id="PF12922"/>
    </source>
</evidence>
<evidence type="ECO:0000256" key="3">
    <source>
        <dbReference type="ARBA" id="ARBA00009606"/>
    </source>
</evidence>
<dbReference type="eggNOG" id="KOG0414">
    <property type="taxonomic scope" value="Eukaryota"/>
</dbReference>
<dbReference type="STRING" id="400682.A0A1X7V9Q3"/>
<dbReference type="PANTHER" id="PTHR14222">
    <property type="entry name" value="CONDENSIN"/>
    <property type="match status" value="1"/>
</dbReference>
<dbReference type="InterPro" id="IPR032682">
    <property type="entry name" value="Cnd1_C"/>
</dbReference>
<evidence type="ECO:0000256" key="7">
    <source>
        <dbReference type="ARBA" id="ARBA00023067"/>
    </source>
</evidence>
<dbReference type="Pfam" id="PF12717">
    <property type="entry name" value="Cnd1"/>
    <property type="match status" value="1"/>
</dbReference>
<organism evidence="14">
    <name type="scientific">Amphimedon queenslandica</name>
    <name type="common">Sponge</name>
    <dbReference type="NCBI Taxonomy" id="400682"/>
    <lineage>
        <taxon>Eukaryota</taxon>
        <taxon>Metazoa</taxon>
        <taxon>Porifera</taxon>
        <taxon>Demospongiae</taxon>
        <taxon>Heteroscleromorpha</taxon>
        <taxon>Haplosclerida</taxon>
        <taxon>Niphatidae</taxon>
        <taxon>Amphimedon</taxon>
    </lineage>
</organism>
<keyword evidence="4" id="KW-0158">Chromosome</keyword>
<dbReference type="GO" id="GO:0005634">
    <property type="term" value="C:nucleus"/>
    <property type="evidence" value="ECO:0007669"/>
    <property type="project" value="UniProtKB-SubCell"/>
</dbReference>
<feature type="compositionally biased region" description="Basic residues" evidence="11">
    <location>
        <begin position="1258"/>
        <end position="1268"/>
    </location>
</feature>
<name>A0A1X7V9Q3_AMPQE</name>
<dbReference type="SUPFAM" id="SSF48371">
    <property type="entry name" value="ARM repeat"/>
    <property type="match status" value="1"/>
</dbReference>
<keyword evidence="5 10" id="KW-0132">Cell division</keyword>
<feature type="compositionally biased region" description="Acidic residues" evidence="11">
    <location>
        <begin position="492"/>
        <end position="501"/>
    </location>
</feature>
<proteinExistence type="inferred from homology"/>
<dbReference type="GO" id="GO:0007076">
    <property type="term" value="P:mitotic chromosome condensation"/>
    <property type="evidence" value="ECO:0007669"/>
    <property type="project" value="InterPro"/>
</dbReference>
<keyword evidence="8" id="KW-0539">Nucleus</keyword>
<evidence type="ECO:0000313" key="14">
    <source>
        <dbReference type="EnsemblMetazoa" id="Aqu2.1.36247_001"/>
    </source>
</evidence>
<keyword evidence="15" id="KW-1185">Reference proteome</keyword>
<dbReference type="InParanoid" id="A0A1X7V9Q3"/>
<evidence type="ECO:0000256" key="4">
    <source>
        <dbReference type="ARBA" id="ARBA00022454"/>
    </source>
</evidence>
<comment type="subcellular location">
    <subcellularLocation>
        <location evidence="2">Chromosome</location>
    </subcellularLocation>
    <subcellularLocation>
        <location evidence="1">Nucleus</location>
    </subcellularLocation>
</comment>
<evidence type="ECO:0000256" key="6">
    <source>
        <dbReference type="ARBA" id="ARBA00022776"/>
    </source>
</evidence>
<feature type="region of interest" description="Disordered" evidence="11">
    <location>
        <begin position="457"/>
        <end position="503"/>
    </location>
</feature>
<dbReference type="GO" id="GO:0000779">
    <property type="term" value="C:condensed chromosome, centromeric region"/>
    <property type="evidence" value="ECO:0007669"/>
    <property type="project" value="TreeGrafter"/>
</dbReference>
<dbReference type="PIRSF" id="PIRSF017127">
    <property type="entry name" value="Condensin_D2"/>
    <property type="match status" value="1"/>
</dbReference>
<evidence type="ECO:0000256" key="9">
    <source>
        <dbReference type="ARBA" id="ARBA00023306"/>
    </source>
</evidence>
<dbReference type="OrthoDB" id="436262at2759"/>
<dbReference type="GO" id="GO:0042393">
    <property type="term" value="F:histone binding"/>
    <property type="evidence" value="ECO:0007669"/>
    <property type="project" value="TreeGrafter"/>
</dbReference>
<dbReference type="Gene3D" id="1.25.10.10">
    <property type="entry name" value="Leucine-rich Repeat Variant"/>
    <property type="match status" value="2"/>
</dbReference>
<evidence type="ECO:0000256" key="2">
    <source>
        <dbReference type="ARBA" id="ARBA00004286"/>
    </source>
</evidence>